<organism evidence="2 3">
    <name type="scientific">Tribonema minus</name>
    <dbReference type="NCBI Taxonomy" id="303371"/>
    <lineage>
        <taxon>Eukaryota</taxon>
        <taxon>Sar</taxon>
        <taxon>Stramenopiles</taxon>
        <taxon>Ochrophyta</taxon>
        <taxon>PX clade</taxon>
        <taxon>Xanthophyceae</taxon>
        <taxon>Tribonematales</taxon>
        <taxon>Tribonemataceae</taxon>
        <taxon>Tribonema</taxon>
    </lineage>
</organism>
<accession>A0A836C9R5</accession>
<dbReference type="Gene3D" id="1.10.8.10">
    <property type="entry name" value="DNA helicase RuvA subunit, C-terminal domain"/>
    <property type="match status" value="1"/>
</dbReference>
<evidence type="ECO:0000259" key="1">
    <source>
        <dbReference type="PROSITE" id="PS50030"/>
    </source>
</evidence>
<keyword evidence="3" id="KW-1185">Reference proteome</keyword>
<dbReference type="AlphaFoldDB" id="A0A836C9R5"/>
<dbReference type="EMBL" id="JAFCMP010000521">
    <property type="protein sequence ID" value="KAG5177849.1"/>
    <property type="molecule type" value="Genomic_DNA"/>
</dbReference>
<name>A0A836C9R5_9STRA</name>
<sequence length="222" mass="23700">PCVDVWDQQSLVYTTAHPGADEVLWNADEGFFFHKINRALCGDFVIVVRFGGGDDDDNAAAGLPPYSDTRVLLRYANCAGFVLPGVPLRLSLDEIDVSARYADGFDGGFCMTAVFDTVDGSAIQDDQYFSDALEPLLRGAAAARQGLLDIASFHVLTANMRRLDKLLAMGYPPEAATLGLQLTGNDSARAVQLIEEGLGAKLSTKTQFSPMSGSDVSVSPVS</sequence>
<feature type="non-terminal residue" evidence="2">
    <location>
        <position position="1"/>
    </location>
</feature>
<comment type="caution">
    <text evidence="2">The sequence shown here is derived from an EMBL/GenBank/DDBJ whole genome shotgun (WGS) entry which is preliminary data.</text>
</comment>
<dbReference type="SUPFAM" id="SSF46934">
    <property type="entry name" value="UBA-like"/>
    <property type="match status" value="1"/>
</dbReference>
<feature type="domain" description="UBA" evidence="1">
    <location>
        <begin position="157"/>
        <end position="197"/>
    </location>
</feature>
<gene>
    <name evidence="2" type="ORF">JKP88DRAFT_136365</name>
</gene>
<dbReference type="Proteomes" id="UP000664859">
    <property type="component" value="Unassembled WGS sequence"/>
</dbReference>
<evidence type="ECO:0000313" key="2">
    <source>
        <dbReference type="EMBL" id="KAG5177849.1"/>
    </source>
</evidence>
<feature type="non-terminal residue" evidence="2">
    <location>
        <position position="222"/>
    </location>
</feature>
<evidence type="ECO:0000313" key="3">
    <source>
        <dbReference type="Proteomes" id="UP000664859"/>
    </source>
</evidence>
<reference evidence="2" key="1">
    <citation type="submission" date="2021-02" db="EMBL/GenBank/DDBJ databases">
        <title>First Annotated Genome of the Yellow-green Alga Tribonema minus.</title>
        <authorList>
            <person name="Mahan K.M."/>
        </authorList>
    </citation>
    <scope>NUCLEOTIDE SEQUENCE</scope>
    <source>
        <strain evidence="2">UTEX B ZZ1240</strain>
    </source>
</reference>
<dbReference type="PROSITE" id="PS50030">
    <property type="entry name" value="UBA"/>
    <property type="match status" value="1"/>
</dbReference>
<dbReference type="InterPro" id="IPR009060">
    <property type="entry name" value="UBA-like_sf"/>
</dbReference>
<dbReference type="InterPro" id="IPR015940">
    <property type="entry name" value="UBA"/>
</dbReference>
<proteinExistence type="predicted"/>
<protein>
    <recommendedName>
        <fullName evidence="1">UBA domain-containing protein</fullName>
    </recommendedName>
</protein>